<feature type="compositionally biased region" description="Low complexity" evidence="1">
    <location>
        <begin position="213"/>
        <end position="224"/>
    </location>
</feature>
<feature type="compositionally biased region" description="Low complexity" evidence="1">
    <location>
        <begin position="165"/>
        <end position="180"/>
    </location>
</feature>
<reference evidence="3 4" key="1">
    <citation type="submission" date="2020-05" db="EMBL/GenBank/DDBJ databases">
        <title>Whole genome shotgun sequence of Streptomyces fulvorobeus NBRC 15897.</title>
        <authorList>
            <person name="Komaki H."/>
            <person name="Tamura T."/>
        </authorList>
    </citation>
    <scope>NUCLEOTIDE SEQUENCE [LARGE SCALE GENOMIC DNA]</scope>
    <source>
        <strain evidence="3 4">NBRC 15897</strain>
    </source>
</reference>
<dbReference type="Proteomes" id="UP000498980">
    <property type="component" value="Unassembled WGS sequence"/>
</dbReference>
<keyword evidence="2" id="KW-1133">Transmembrane helix</keyword>
<organism evidence="3 4">
    <name type="scientific">Streptomyces fulvorobeus</name>
    <dbReference type="NCBI Taxonomy" id="284028"/>
    <lineage>
        <taxon>Bacteria</taxon>
        <taxon>Bacillati</taxon>
        <taxon>Actinomycetota</taxon>
        <taxon>Actinomycetes</taxon>
        <taxon>Kitasatosporales</taxon>
        <taxon>Streptomycetaceae</taxon>
        <taxon>Streptomyces</taxon>
    </lineage>
</organism>
<feature type="region of interest" description="Disordered" evidence="1">
    <location>
        <begin position="161"/>
        <end position="187"/>
    </location>
</feature>
<gene>
    <name evidence="3" type="ORF">Sfulv_30190</name>
</gene>
<proteinExistence type="predicted"/>
<evidence type="ECO:0000313" key="4">
    <source>
        <dbReference type="Proteomes" id="UP000498980"/>
    </source>
</evidence>
<sequence>MTSTADMDQHPDVSEISDLTAGLLSTSRTADLRDHIEGCGLCEDVRRSLEEIRGLLGTLPGPARMPDDVAGRIDAALAAEALLNAATPTEEPSVSRETEGSAEESAGTSPSPADRPAGRPRGATGPSRLPARRRRRLAVLGTALGAAVIGMSVFLLQAMGPSQNSDSASKMADSSSSAAGQGAGTFSEDTLEGHVKDLLAASRVPGGEKRGTSSDSGLSPEGSSADPSQPTSPLRTHAAAVPPCVQQGTGRNTPPLAVEQGVYQGTDAYLVVLPDASDPSRVNAYVVDASCVDATPPGKGTLLLTDSYTRS</sequence>
<keyword evidence="2" id="KW-0472">Membrane</keyword>
<feature type="region of interest" description="Disordered" evidence="1">
    <location>
        <begin position="201"/>
        <end position="238"/>
    </location>
</feature>
<accession>A0A7J0C747</accession>
<name>A0A7J0C747_9ACTN</name>
<evidence type="ECO:0008006" key="5">
    <source>
        <dbReference type="Google" id="ProtNLM"/>
    </source>
</evidence>
<evidence type="ECO:0000256" key="2">
    <source>
        <dbReference type="SAM" id="Phobius"/>
    </source>
</evidence>
<dbReference type="AlphaFoldDB" id="A0A7J0C747"/>
<evidence type="ECO:0000256" key="1">
    <source>
        <dbReference type="SAM" id="MobiDB-lite"/>
    </source>
</evidence>
<keyword evidence="4" id="KW-1185">Reference proteome</keyword>
<evidence type="ECO:0000313" key="3">
    <source>
        <dbReference type="EMBL" id="GFM98208.1"/>
    </source>
</evidence>
<feature type="transmembrane region" description="Helical" evidence="2">
    <location>
        <begin position="137"/>
        <end position="159"/>
    </location>
</feature>
<comment type="caution">
    <text evidence="3">The sequence shown here is derived from an EMBL/GenBank/DDBJ whole genome shotgun (WGS) entry which is preliminary data.</text>
</comment>
<dbReference type="EMBL" id="BLWC01000001">
    <property type="protein sequence ID" value="GFM98208.1"/>
    <property type="molecule type" value="Genomic_DNA"/>
</dbReference>
<keyword evidence="2" id="KW-0812">Transmembrane</keyword>
<feature type="compositionally biased region" description="Polar residues" evidence="1">
    <location>
        <begin position="225"/>
        <end position="234"/>
    </location>
</feature>
<feature type="region of interest" description="Disordered" evidence="1">
    <location>
        <begin position="84"/>
        <end position="133"/>
    </location>
</feature>
<protein>
    <recommendedName>
        <fullName evidence="5">Zinc-finger domain-containing protein</fullName>
    </recommendedName>
</protein>